<dbReference type="Gene3D" id="2.120.10.30">
    <property type="entry name" value="TolB, C-terminal domain"/>
    <property type="match status" value="1"/>
</dbReference>
<dbReference type="Pfam" id="PF08450">
    <property type="entry name" value="SGL"/>
    <property type="match status" value="1"/>
</dbReference>
<dbReference type="SUPFAM" id="SSF63829">
    <property type="entry name" value="Calcium-dependent phosphotriesterase"/>
    <property type="match status" value="1"/>
</dbReference>
<keyword evidence="3" id="KW-0378">Hydrolase</keyword>
<dbReference type="InterPro" id="IPR005511">
    <property type="entry name" value="SMP-30"/>
</dbReference>
<organism evidence="3 4">
    <name type="scientific">Luteimonas salinilitoris</name>
    <dbReference type="NCBI Taxonomy" id="3237697"/>
    <lineage>
        <taxon>Bacteria</taxon>
        <taxon>Pseudomonadati</taxon>
        <taxon>Pseudomonadota</taxon>
        <taxon>Gammaproteobacteria</taxon>
        <taxon>Lysobacterales</taxon>
        <taxon>Lysobacteraceae</taxon>
        <taxon>Luteimonas</taxon>
    </lineage>
</organism>
<dbReference type="PANTHER" id="PTHR10907">
    <property type="entry name" value="REGUCALCIN"/>
    <property type="match status" value="1"/>
</dbReference>
<evidence type="ECO:0000256" key="1">
    <source>
        <dbReference type="ARBA" id="ARBA00008853"/>
    </source>
</evidence>
<accession>A0ABV4HK24</accession>
<protein>
    <submittedName>
        <fullName evidence="3">SMP-30/gluconolactonase/LRE family protein</fullName>
        <ecNumber evidence="3">3.1.1.99</ecNumber>
    </submittedName>
</protein>
<gene>
    <name evidence="3" type="ORF">AB6713_00460</name>
</gene>
<dbReference type="EC" id="3.1.1.99" evidence="3"/>
<dbReference type="PANTHER" id="PTHR10907:SF47">
    <property type="entry name" value="REGUCALCIN"/>
    <property type="match status" value="1"/>
</dbReference>
<dbReference type="RefSeq" id="WP_370563223.1">
    <property type="nucleotide sequence ID" value="NZ_JBFWIB010000003.1"/>
</dbReference>
<evidence type="ECO:0000259" key="2">
    <source>
        <dbReference type="Pfam" id="PF08450"/>
    </source>
</evidence>
<dbReference type="Proteomes" id="UP001566331">
    <property type="component" value="Unassembled WGS sequence"/>
</dbReference>
<evidence type="ECO:0000313" key="4">
    <source>
        <dbReference type="Proteomes" id="UP001566331"/>
    </source>
</evidence>
<dbReference type="InterPro" id="IPR013658">
    <property type="entry name" value="SGL"/>
</dbReference>
<dbReference type="PRINTS" id="PR01790">
    <property type="entry name" value="SMP30FAMILY"/>
</dbReference>
<dbReference type="InterPro" id="IPR011042">
    <property type="entry name" value="6-blade_b-propeller_TolB-like"/>
</dbReference>
<proteinExistence type="inferred from homology"/>
<comment type="caution">
    <text evidence="3">The sequence shown here is derived from an EMBL/GenBank/DDBJ whole genome shotgun (WGS) entry which is preliminary data.</text>
</comment>
<feature type="domain" description="SMP-30/Gluconolactonase/LRE-like region" evidence="2">
    <location>
        <begin position="20"/>
        <end position="263"/>
    </location>
</feature>
<sequence>MTVPSPLSPLRCVWPVAAELGEGALWSVREQALYFVDILGRALHRYAPDGDRRDSWHFDEEISALAEREDAPGLLVTLRRDFAFFDPADGRLQRLHRPEPDRDGNRFNDGKCDARGRFWAGTTDFACVSPTGGLYRFDPDGSCSRHLDGVLIANGPTWSPDQRTMYFNETGLGRTWAFAFDPERGTLGERRPWLQQGADDGAPDGMTTDVAGRIWIARWGGACVSCHAPDGDELARIDLPTSHITSCAFGGANLDTLYVTSARVGLGEERLQHEPLAGGLFEVRLDAAGLPAARFGG</sequence>
<comment type="similarity">
    <text evidence="1">Belongs to the SMP-30/CGR1 family.</text>
</comment>
<reference evidence="3 4" key="1">
    <citation type="submission" date="2024-07" db="EMBL/GenBank/DDBJ databases">
        <title>Luteimonas salilacus sp. nov., isolated from the shore soil of Salt Lake in Tibet of China.</title>
        <authorList>
            <person name="Zhang X."/>
            <person name="Li A."/>
        </authorList>
    </citation>
    <scope>NUCLEOTIDE SEQUENCE [LARGE SCALE GENOMIC DNA]</scope>
    <source>
        <strain evidence="3 4">B3-2-R+30</strain>
    </source>
</reference>
<name>A0ABV4HK24_9GAMM</name>
<keyword evidence="4" id="KW-1185">Reference proteome</keyword>
<dbReference type="EMBL" id="JBFWIC010000001">
    <property type="protein sequence ID" value="MEZ0473096.1"/>
    <property type="molecule type" value="Genomic_DNA"/>
</dbReference>
<dbReference type="GO" id="GO:0016787">
    <property type="term" value="F:hydrolase activity"/>
    <property type="evidence" value="ECO:0007669"/>
    <property type="project" value="UniProtKB-KW"/>
</dbReference>
<evidence type="ECO:0000313" key="3">
    <source>
        <dbReference type="EMBL" id="MEZ0473096.1"/>
    </source>
</evidence>